<protein>
    <submittedName>
        <fullName evidence="1">Uncharacterized protein</fullName>
    </submittedName>
</protein>
<reference evidence="1 2" key="2">
    <citation type="journal article" date="2022" name="Mol. Ecol. Resour.">
        <title>The genomes of chicory, endive, great burdock and yacon provide insights into Asteraceae paleo-polyploidization history and plant inulin production.</title>
        <authorList>
            <person name="Fan W."/>
            <person name="Wang S."/>
            <person name="Wang H."/>
            <person name="Wang A."/>
            <person name="Jiang F."/>
            <person name="Liu H."/>
            <person name="Zhao H."/>
            <person name="Xu D."/>
            <person name="Zhang Y."/>
        </authorList>
    </citation>
    <scope>NUCLEOTIDE SEQUENCE [LARGE SCALE GENOMIC DNA]</scope>
    <source>
        <strain evidence="2">cv. Yunnan</strain>
        <tissue evidence="1">Leaves</tissue>
    </source>
</reference>
<sequence>MGEDSFHLRGNLSNSLSALTVNERDQVNNKLVEEQDVLQQIEEQQEEIMQLRRHLAEYAAKEARIENEKKVLEKRIASIYKGFDQQQQDLIEASSKAIAYKQGIIEENIHLKYALQVAQEEELIFISSLVPLLSEQSLQPATIDAYSIISNLRILFKHYKETLAVSEEKLRDSQYQSLVLHSHRKDLSLNDSSHPEPVHTGVEKQNNGEDGVNSHYLPSILEEEQEPSSSSHPEADDSEEDDNGSGDYDDIDTNKPLPTVEDLQIIGEPFPGEEIQASGYSRNGTTGCGFEWVRYLQVGSIKYIEGAKQPTYTVTADDVDNYLAVLVQPLDERNRKGEVVKCFANASKKITCHPDMLHEIEKTASVGRASFKLLVLRESPDTWEPSILEIKKSSYRIKLNGPNSGVVVVDNKYTPTTIINLPAEEPLEFSILGPDGVEQYLRADYNPTDISCSRDTVVLTMRLFVKRAVDKNLGKKTRRGLFFKSNPQDKHKDDPISLSHLTQNGSEKRGFCLIHLRHYFFSVPKELTFPP</sequence>
<evidence type="ECO:0000313" key="1">
    <source>
        <dbReference type="EMBL" id="KAI3803107.1"/>
    </source>
</evidence>
<dbReference type="EMBL" id="CM042027">
    <property type="protein sequence ID" value="KAI3803107.1"/>
    <property type="molecule type" value="Genomic_DNA"/>
</dbReference>
<reference evidence="2" key="1">
    <citation type="journal article" date="2022" name="Mol. Ecol. Resour.">
        <title>The genomes of chicory, endive, great burdock and yacon provide insights into Asteraceae palaeo-polyploidization history and plant inulin production.</title>
        <authorList>
            <person name="Fan W."/>
            <person name="Wang S."/>
            <person name="Wang H."/>
            <person name="Wang A."/>
            <person name="Jiang F."/>
            <person name="Liu H."/>
            <person name="Zhao H."/>
            <person name="Xu D."/>
            <person name="Zhang Y."/>
        </authorList>
    </citation>
    <scope>NUCLEOTIDE SEQUENCE [LARGE SCALE GENOMIC DNA]</scope>
    <source>
        <strain evidence="2">cv. Yunnan</strain>
    </source>
</reference>
<accession>A0ACB9I4W2</accession>
<gene>
    <name evidence="1" type="ORF">L1987_31256</name>
</gene>
<keyword evidence="2" id="KW-1185">Reference proteome</keyword>
<proteinExistence type="predicted"/>
<evidence type="ECO:0000313" key="2">
    <source>
        <dbReference type="Proteomes" id="UP001056120"/>
    </source>
</evidence>
<dbReference type="Proteomes" id="UP001056120">
    <property type="component" value="Linkage Group LG10"/>
</dbReference>
<comment type="caution">
    <text evidence="1">The sequence shown here is derived from an EMBL/GenBank/DDBJ whole genome shotgun (WGS) entry which is preliminary data.</text>
</comment>
<organism evidence="1 2">
    <name type="scientific">Smallanthus sonchifolius</name>
    <dbReference type="NCBI Taxonomy" id="185202"/>
    <lineage>
        <taxon>Eukaryota</taxon>
        <taxon>Viridiplantae</taxon>
        <taxon>Streptophyta</taxon>
        <taxon>Embryophyta</taxon>
        <taxon>Tracheophyta</taxon>
        <taxon>Spermatophyta</taxon>
        <taxon>Magnoliopsida</taxon>
        <taxon>eudicotyledons</taxon>
        <taxon>Gunneridae</taxon>
        <taxon>Pentapetalae</taxon>
        <taxon>asterids</taxon>
        <taxon>campanulids</taxon>
        <taxon>Asterales</taxon>
        <taxon>Asteraceae</taxon>
        <taxon>Asteroideae</taxon>
        <taxon>Heliantheae alliance</taxon>
        <taxon>Millerieae</taxon>
        <taxon>Smallanthus</taxon>
    </lineage>
</organism>
<name>A0ACB9I4W2_9ASTR</name>